<dbReference type="PANTHER" id="PTHR35360:SF2">
    <property type="entry name" value="OS01G0324125 PROTEIN"/>
    <property type="match status" value="1"/>
</dbReference>
<evidence type="ECO:0000313" key="3">
    <source>
        <dbReference type="Proteomes" id="UP000006038"/>
    </source>
</evidence>
<sequence length="567" mass="62871">MENFRRGHFSEGAPRPRLSSETRSVQAAFVPVAICLDEGGVVLHAPHNAGYSAPAAPSTSAEHVITGGGGSPPDHSLVTTRVAAHEDGWKGPPPQFVRVACFGEGVRLDVAEVWALLLNQKSSHLVAPATLVTFGMSSPDLDQQLALLGLATTRVVALETGRKGRLPQFLEEACREDWSDKVWAPPRKGSPLRAKQAGDVFVVDLPTTDGAPVRVLFVVPKMRNLEFNFNVGVDYCIASGRGRTLETIGVFPISITIKPEHEGRVLRVGLAEDGEHHTRVVFRSQPWLQGTKEDALMLPSGLSMRGIEVATAQRRGVRRLWFKVNQWLLSAILVCHSLWGNIQRWLFRAIVWPQPMQHSWLNVLGPPMKQIGDTCSISASALCIEAQFRKKYGLQFTIRRPHLELVRRCYGSLYMKSSPTISVINVIKVITETGGLTTTTGLILPITGNVPHRLENYYWSKKDVAKFIYEHGPVIAVLWVVTNEYAACTGNVIYHRCPERSRNKKDKNQGWHAVVCFGYRFTQSFDLHLSIMDSSSDDGPLRWLHYSSPDGLYVPEIGEPLQAVNQA</sequence>
<proteinExistence type="predicted"/>
<dbReference type="Proteomes" id="UP000006038">
    <property type="component" value="Chromosome 1"/>
</dbReference>
<organism evidence="2">
    <name type="scientific">Oryza brachyantha</name>
    <name type="common">malo sina</name>
    <dbReference type="NCBI Taxonomy" id="4533"/>
    <lineage>
        <taxon>Eukaryota</taxon>
        <taxon>Viridiplantae</taxon>
        <taxon>Streptophyta</taxon>
        <taxon>Embryophyta</taxon>
        <taxon>Tracheophyta</taxon>
        <taxon>Spermatophyta</taxon>
        <taxon>Magnoliopsida</taxon>
        <taxon>Liliopsida</taxon>
        <taxon>Poales</taxon>
        <taxon>Poaceae</taxon>
        <taxon>BOP clade</taxon>
        <taxon>Oryzoideae</taxon>
        <taxon>Oryzeae</taxon>
        <taxon>Oryzinae</taxon>
        <taxon>Oryza</taxon>
    </lineage>
</organism>
<evidence type="ECO:0000256" key="1">
    <source>
        <dbReference type="SAM" id="MobiDB-lite"/>
    </source>
</evidence>
<dbReference type="AlphaFoldDB" id="J3KZD0"/>
<name>J3KZD0_ORYBR</name>
<reference evidence="2" key="2">
    <citation type="submission" date="2013-04" db="UniProtKB">
        <authorList>
            <consortium name="EnsemblPlants"/>
        </authorList>
    </citation>
    <scope>IDENTIFICATION</scope>
</reference>
<evidence type="ECO:0000313" key="2">
    <source>
        <dbReference type="EnsemblPlants" id="OB01G23360.1"/>
    </source>
</evidence>
<dbReference type="PANTHER" id="PTHR35360">
    <property type="entry name" value="OS01G0324125 PROTEIN-RELATED"/>
    <property type="match status" value="1"/>
</dbReference>
<dbReference type="eggNOG" id="ENOG502R1VH">
    <property type="taxonomic scope" value="Eukaryota"/>
</dbReference>
<dbReference type="InterPro" id="IPR038765">
    <property type="entry name" value="Papain-like_cys_pep_sf"/>
</dbReference>
<reference evidence="2" key="1">
    <citation type="journal article" date="2013" name="Nat. Commun.">
        <title>Whole-genome sequencing of Oryza brachyantha reveals mechanisms underlying Oryza genome evolution.</title>
        <authorList>
            <person name="Chen J."/>
            <person name="Huang Q."/>
            <person name="Gao D."/>
            <person name="Wang J."/>
            <person name="Lang Y."/>
            <person name="Liu T."/>
            <person name="Li B."/>
            <person name="Bai Z."/>
            <person name="Luis Goicoechea J."/>
            <person name="Liang C."/>
            <person name="Chen C."/>
            <person name="Zhang W."/>
            <person name="Sun S."/>
            <person name="Liao Y."/>
            <person name="Zhang X."/>
            <person name="Yang L."/>
            <person name="Song C."/>
            <person name="Wang M."/>
            <person name="Shi J."/>
            <person name="Liu G."/>
            <person name="Liu J."/>
            <person name="Zhou H."/>
            <person name="Zhou W."/>
            <person name="Yu Q."/>
            <person name="An N."/>
            <person name="Chen Y."/>
            <person name="Cai Q."/>
            <person name="Wang B."/>
            <person name="Liu B."/>
            <person name="Min J."/>
            <person name="Huang Y."/>
            <person name="Wu H."/>
            <person name="Li Z."/>
            <person name="Zhang Y."/>
            <person name="Yin Y."/>
            <person name="Song W."/>
            <person name="Jiang J."/>
            <person name="Jackson S.A."/>
            <person name="Wing R.A."/>
            <person name="Wang J."/>
            <person name="Chen M."/>
        </authorList>
    </citation>
    <scope>NUCLEOTIDE SEQUENCE [LARGE SCALE GENOMIC DNA]</scope>
    <source>
        <strain evidence="2">cv. IRGC 101232</strain>
    </source>
</reference>
<dbReference type="EnsemblPlants" id="OB01G23360.1">
    <property type="protein sequence ID" value="OB01G23360.1"/>
    <property type="gene ID" value="OB01G23360"/>
</dbReference>
<protein>
    <submittedName>
        <fullName evidence="2">Uncharacterized protein</fullName>
    </submittedName>
</protein>
<dbReference type="HOGENOM" id="CLU_480934_0_0_1"/>
<dbReference type="Gramene" id="OB01G23360.1">
    <property type="protein sequence ID" value="OB01G23360.1"/>
    <property type="gene ID" value="OB01G23360"/>
</dbReference>
<keyword evidence="3" id="KW-1185">Reference proteome</keyword>
<accession>J3KZD0</accession>
<feature type="region of interest" description="Disordered" evidence="1">
    <location>
        <begin position="52"/>
        <end position="73"/>
    </location>
</feature>
<feature type="region of interest" description="Disordered" evidence="1">
    <location>
        <begin position="1"/>
        <end position="21"/>
    </location>
</feature>
<dbReference type="SUPFAM" id="SSF54001">
    <property type="entry name" value="Cysteine proteinases"/>
    <property type="match status" value="1"/>
</dbReference>